<feature type="region of interest" description="Disordered" evidence="1">
    <location>
        <begin position="112"/>
        <end position="136"/>
    </location>
</feature>
<reference evidence="2 3" key="1">
    <citation type="submission" date="2024-03" db="EMBL/GenBank/DDBJ databases">
        <title>Novel species of the genus Variovorax.</title>
        <authorList>
            <person name="Liu Q."/>
            <person name="Xin Y.-H."/>
        </authorList>
    </citation>
    <scope>NUCLEOTIDE SEQUENCE [LARGE SCALE GENOMIC DNA]</scope>
    <source>
        <strain evidence="2 3">KACC 18501</strain>
    </source>
</reference>
<evidence type="ECO:0000313" key="3">
    <source>
        <dbReference type="Proteomes" id="UP001363010"/>
    </source>
</evidence>
<proteinExistence type="predicted"/>
<dbReference type="RefSeq" id="WP_340366654.1">
    <property type="nucleotide sequence ID" value="NZ_JBBKZV010000024.1"/>
</dbReference>
<dbReference type="EMBL" id="JBBKZV010000024">
    <property type="protein sequence ID" value="MEJ8825625.1"/>
    <property type="molecule type" value="Genomic_DNA"/>
</dbReference>
<dbReference type="Proteomes" id="UP001363010">
    <property type="component" value="Unassembled WGS sequence"/>
</dbReference>
<gene>
    <name evidence="2" type="ORF">WKW80_26960</name>
</gene>
<protein>
    <submittedName>
        <fullName evidence="2">Uncharacterized protein</fullName>
    </submittedName>
</protein>
<evidence type="ECO:0000256" key="1">
    <source>
        <dbReference type="SAM" id="MobiDB-lite"/>
    </source>
</evidence>
<accession>A0ABU8W6E6</accession>
<comment type="caution">
    <text evidence="2">The sequence shown here is derived from an EMBL/GenBank/DDBJ whole genome shotgun (WGS) entry which is preliminary data.</text>
</comment>
<sequence length="136" mass="15079">MMWNYEDYLNGRCAASDIGAPKPPDTRLLPEVLDPKEPLTGRLERDAHAAYVELGGKEYLKTNKPLLDKLLTKAATAAPLSTRQSLAQEFPELHWVSARRLAYKETVTIAQDIKDKRDVDSSTSSGAAKSLPPKEE</sequence>
<evidence type="ECO:0000313" key="2">
    <source>
        <dbReference type="EMBL" id="MEJ8825625.1"/>
    </source>
</evidence>
<keyword evidence="3" id="KW-1185">Reference proteome</keyword>
<name>A0ABU8W6E6_9BURK</name>
<organism evidence="2 3">
    <name type="scientific">Variovorax humicola</name>
    <dbReference type="NCBI Taxonomy" id="1769758"/>
    <lineage>
        <taxon>Bacteria</taxon>
        <taxon>Pseudomonadati</taxon>
        <taxon>Pseudomonadota</taxon>
        <taxon>Betaproteobacteria</taxon>
        <taxon>Burkholderiales</taxon>
        <taxon>Comamonadaceae</taxon>
        <taxon>Variovorax</taxon>
    </lineage>
</organism>